<dbReference type="InterPro" id="IPR036390">
    <property type="entry name" value="WH_DNA-bd_sf"/>
</dbReference>
<name>A0A0M4TNQ9_9NOSO</name>
<dbReference type="SUPFAM" id="SSF46785">
    <property type="entry name" value="Winged helix' DNA-binding domain"/>
    <property type="match status" value="1"/>
</dbReference>
<reference evidence="2" key="1">
    <citation type="submission" date="2015-07" db="EMBL/GenBank/DDBJ databases">
        <title>Genome Of Nitrogen-Fixing Cyanobacterium Nostoc piscinale CENA21 From Solimoes/Amazon River Floodplain Sediments And Comparative Genomics To Uncover Biosynthetic Natural Products Potential.</title>
        <authorList>
            <person name="Leao T.F."/>
            <person name="Leao P.N."/>
            <person name="Guimaraes P.I."/>
            <person name="de Melo A.G.C."/>
            <person name="Ramos R.T.J."/>
            <person name="Silva A."/>
            <person name="Fiore M.F."/>
            <person name="Schneider M.P.C."/>
        </authorList>
    </citation>
    <scope>NUCLEOTIDE SEQUENCE [LARGE SCALE GENOMIC DNA]</scope>
    <source>
        <strain evidence="2">CENA21</strain>
    </source>
</reference>
<dbReference type="STRING" id="224013.ACX27_25295"/>
<dbReference type="InterPro" id="IPR036388">
    <property type="entry name" value="WH-like_DNA-bd_sf"/>
</dbReference>
<protein>
    <submittedName>
        <fullName evidence="1">CopY family transcriptional repressor</fullName>
    </submittedName>
</protein>
<keyword evidence="2" id="KW-1185">Reference proteome</keyword>
<dbReference type="Proteomes" id="UP000062645">
    <property type="component" value="Chromosome"/>
</dbReference>
<organism evidence="1 2">
    <name type="scientific">Nostoc piscinale CENA21</name>
    <dbReference type="NCBI Taxonomy" id="224013"/>
    <lineage>
        <taxon>Bacteria</taxon>
        <taxon>Bacillati</taxon>
        <taxon>Cyanobacteriota</taxon>
        <taxon>Cyanophyceae</taxon>
        <taxon>Nostocales</taxon>
        <taxon>Nostocaceae</taxon>
        <taxon>Nostoc</taxon>
    </lineage>
</organism>
<reference evidence="1 2" key="2">
    <citation type="journal article" date="2016" name="Genome Announc.">
        <title>Draft Genome Sequence of the N2-Fixing Cyanobacterium Nostoc piscinale CENA21, Isolated from the Brazilian Amazon Floodplain.</title>
        <authorList>
            <person name="Leao T."/>
            <person name="Guimaraes P.I."/>
            <person name="de Melo A.G."/>
            <person name="Ramos R.T."/>
            <person name="Leao P.N."/>
            <person name="Silva A."/>
            <person name="Fiore M.F."/>
            <person name="Schneider M.P."/>
        </authorList>
    </citation>
    <scope>NUCLEOTIDE SEQUENCE [LARGE SCALE GENOMIC DNA]</scope>
    <source>
        <strain evidence="1 2">CENA21</strain>
    </source>
</reference>
<dbReference type="AlphaFoldDB" id="A0A0M4TNQ9"/>
<dbReference type="PATRIC" id="fig|224013.5.peg.6070"/>
<evidence type="ECO:0000313" key="2">
    <source>
        <dbReference type="Proteomes" id="UP000062645"/>
    </source>
</evidence>
<sequence length="98" mass="11712">MNYQEPDQSSPQNIQLDILDLPDEQRQLINWITRQQKVTLAEVAIHLNTTEELAQQHLKTLINQGFIQQLDDSELIYYQPYFREKKKSKLSQNIWDKL</sequence>
<accession>A0A0M4TNQ9</accession>
<evidence type="ECO:0000313" key="1">
    <source>
        <dbReference type="EMBL" id="ALF55386.1"/>
    </source>
</evidence>
<dbReference type="EMBL" id="CP012036">
    <property type="protein sequence ID" value="ALF55386.1"/>
    <property type="molecule type" value="Genomic_DNA"/>
</dbReference>
<dbReference type="OrthoDB" id="488707at2"/>
<proteinExistence type="predicted"/>
<dbReference type="Gene3D" id="1.10.10.10">
    <property type="entry name" value="Winged helix-like DNA-binding domain superfamily/Winged helix DNA-binding domain"/>
    <property type="match status" value="1"/>
</dbReference>
<gene>
    <name evidence="1" type="ORF">ACX27_25295</name>
</gene>
<dbReference type="RefSeq" id="WP_062296502.1">
    <property type="nucleotide sequence ID" value="NZ_CP012036.1"/>
</dbReference>
<dbReference type="KEGG" id="npz:ACX27_25295"/>